<evidence type="ECO:0000256" key="2">
    <source>
        <dbReference type="SAM" id="SignalP"/>
    </source>
</evidence>
<sequence>MPRPLRSAALAALVLSVGASLLTGCGAVTEKPTATTGCTPGRGAGDTYPSPTVVDVATAPDAAALVPAAIRAKGELVVATDASAPPNEFTDVRTGAITGLEPDLALAVGRALGLRVTFRNMPFDGILASVQSGRADLGMSSLTDTAAREKSYDFVTYFKAGNSVMIRKCNPSGIASYVDLCGKTVGAVKGTYHLDRLDPAKSAEPGSIVKICTDAGRQPPRPMGFVKATDANSALEAERIEAFLADSPVIDYALSRNPEVFEKAGGDEGVAPYGIAVRKDAGTLKDALKAAIAHLMSTGTYLKILNNWGVAAGGIDAPQINAATKG</sequence>
<keyword evidence="5" id="KW-1185">Reference proteome</keyword>
<dbReference type="EMBL" id="WVUH01000356">
    <property type="protein sequence ID" value="MBO4209834.1"/>
    <property type="molecule type" value="Genomic_DNA"/>
</dbReference>
<dbReference type="RefSeq" id="WP_208816786.1">
    <property type="nucleotide sequence ID" value="NZ_WVUH01000356.1"/>
</dbReference>
<reference evidence="4 5" key="1">
    <citation type="submission" date="2019-12" db="EMBL/GenBank/DDBJ databases">
        <title>Whole genome sequencing of endophytic Actinobacterium Micromonospora sp. MPMI6T.</title>
        <authorList>
            <person name="Evv R."/>
            <person name="Podile A.R."/>
        </authorList>
    </citation>
    <scope>NUCLEOTIDE SEQUENCE [LARGE SCALE GENOMIC DNA]</scope>
    <source>
        <strain evidence="4 5">MPMI6</strain>
    </source>
</reference>
<dbReference type="SMART" id="SM00062">
    <property type="entry name" value="PBPb"/>
    <property type="match status" value="1"/>
</dbReference>
<accession>A0ABS3VZ77</accession>
<feature type="domain" description="Solute-binding protein family 3/N-terminal" evidence="3">
    <location>
        <begin position="75"/>
        <end position="312"/>
    </location>
</feature>
<feature type="signal peptide" evidence="2">
    <location>
        <begin position="1"/>
        <end position="19"/>
    </location>
</feature>
<evidence type="ECO:0000313" key="5">
    <source>
        <dbReference type="Proteomes" id="UP000823521"/>
    </source>
</evidence>
<evidence type="ECO:0000256" key="1">
    <source>
        <dbReference type="ARBA" id="ARBA00022729"/>
    </source>
</evidence>
<dbReference type="Pfam" id="PF00497">
    <property type="entry name" value="SBP_bac_3"/>
    <property type="match status" value="1"/>
</dbReference>
<evidence type="ECO:0000259" key="3">
    <source>
        <dbReference type="SMART" id="SM00062"/>
    </source>
</evidence>
<organism evidence="4 5">
    <name type="scientific">Micromonospora echinofusca</name>
    <dbReference type="NCBI Taxonomy" id="47858"/>
    <lineage>
        <taxon>Bacteria</taxon>
        <taxon>Bacillati</taxon>
        <taxon>Actinomycetota</taxon>
        <taxon>Actinomycetes</taxon>
        <taxon>Micromonosporales</taxon>
        <taxon>Micromonosporaceae</taxon>
        <taxon>Micromonospora</taxon>
    </lineage>
</organism>
<dbReference type="Proteomes" id="UP000823521">
    <property type="component" value="Unassembled WGS sequence"/>
</dbReference>
<comment type="caution">
    <text evidence="4">The sequence shown here is derived from an EMBL/GenBank/DDBJ whole genome shotgun (WGS) entry which is preliminary data.</text>
</comment>
<evidence type="ECO:0000313" key="4">
    <source>
        <dbReference type="EMBL" id="MBO4209834.1"/>
    </source>
</evidence>
<gene>
    <name evidence="4" type="ORF">GSF22_28150</name>
</gene>
<dbReference type="SUPFAM" id="SSF53850">
    <property type="entry name" value="Periplasmic binding protein-like II"/>
    <property type="match status" value="1"/>
</dbReference>
<protein>
    <submittedName>
        <fullName evidence="4">Transporter substrate-binding domain-containing protein</fullName>
    </submittedName>
</protein>
<dbReference type="InterPro" id="IPR001638">
    <property type="entry name" value="Solute-binding_3/MltF_N"/>
</dbReference>
<keyword evidence="1 2" id="KW-0732">Signal</keyword>
<feature type="chain" id="PRO_5046346485" evidence="2">
    <location>
        <begin position="20"/>
        <end position="326"/>
    </location>
</feature>
<proteinExistence type="predicted"/>
<dbReference type="CDD" id="cd01004">
    <property type="entry name" value="PBP2_MidA_like"/>
    <property type="match status" value="1"/>
</dbReference>
<dbReference type="Gene3D" id="3.40.190.10">
    <property type="entry name" value="Periplasmic binding protein-like II"/>
    <property type="match status" value="2"/>
</dbReference>
<name>A0ABS3VZ77_MICEH</name>
<dbReference type="PANTHER" id="PTHR35936">
    <property type="entry name" value="MEMBRANE-BOUND LYTIC MUREIN TRANSGLYCOSYLASE F"/>
    <property type="match status" value="1"/>
</dbReference>
<dbReference type="PANTHER" id="PTHR35936:SF17">
    <property type="entry name" value="ARGININE-BINDING EXTRACELLULAR PROTEIN ARTP"/>
    <property type="match status" value="1"/>
</dbReference>
<dbReference type="PROSITE" id="PS51257">
    <property type="entry name" value="PROKAR_LIPOPROTEIN"/>
    <property type="match status" value="1"/>
</dbReference>